<dbReference type="EMBL" id="CP011807">
    <property type="protein sequence ID" value="AKM30568.1"/>
    <property type="molecule type" value="Genomic_DNA"/>
</dbReference>
<feature type="region of interest" description="Disordered" evidence="1">
    <location>
        <begin position="118"/>
        <end position="144"/>
    </location>
</feature>
<feature type="region of interest" description="Disordered" evidence="1">
    <location>
        <begin position="49"/>
        <end position="97"/>
    </location>
</feature>
<evidence type="ECO:0000256" key="1">
    <source>
        <dbReference type="SAM" id="MobiDB-lite"/>
    </source>
</evidence>
<accession>A0A0H3WVB8</accession>
<name>A0A0H3WVB8_9BURK</name>
<sequence length="144" mass="15142">MAASTGRAYAMRAELLEQENTLASGIARVRQICAQLANALDIVERAEQRQRLAAGPNAASGDTSRLHGAQNFEADMRRCESQAPHAPPGGSALVADSLPSTAALREILRETNDLLSDAAASDIATPHVAPRTDAQNGDRNDTAP</sequence>
<dbReference type="PATRIC" id="fig|656179.3.peg.2398"/>
<reference evidence="2" key="1">
    <citation type="submission" date="2016-06" db="EMBL/GenBank/DDBJ databases">
        <title>Complete Genome Sequence of Pandoraea faecigallinarum DSM-23572.</title>
        <authorList>
            <person name="Yong D."/>
            <person name="Ee R."/>
            <person name="Lim Y.-L."/>
            <person name="Yin W.-F."/>
            <person name="Chan K.-G."/>
        </authorList>
    </citation>
    <scope>NUCLEOTIDE SEQUENCE</scope>
    <source>
        <strain evidence="2">DSM 23572</strain>
    </source>
</reference>
<keyword evidence="3" id="KW-1185">Reference proteome</keyword>
<proteinExistence type="predicted"/>
<dbReference type="KEGG" id="pfg:AB870_11300"/>
<dbReference type="AlphaFoldDB" id="A0A0H3WVB8"/>
<organism evidence="2 3">
    <name type="scientific">Pandoraea faecigallinarum</name>
    <dbReference type="NCBI Taxonomy" id="656179"/>
    <lineage>
        <taxon>Bacteria</taxon>
        <taxon>Pseudomonadati</taxon>
        <taxon>Pseudomonadota</taxon>
        <taxon>Betaproteobacteria</taxon>
        <taxon>Burkholderiales</taxon>
        <taxon>Burkholderiaceae</taxon>
        <taxon>Pandoraea</taxon>
    </lineage>
</organism>
<evidence type="ECO:0000313" key="2">
    <source>
        <dbReference type="EMBL" id="AKM30568.1"/>
    </source>
</evidence>
<gene>
    <name evidence="2" type="ORF">AB870_11300</name>
</gene>
<evidence type="ECO:0000313" key="3">
    <source>
        <dbReference type="Proteomes" id="UP000035651"/>
    </source>
</evidence>
<protein>
    <submittedName>
        <fullName evidence="2">Uncharacterized protein</fullName>
    </submittedName>
</protein>
<dbReference type="Proteomes" id="UP000035651">
    <property type="component" value="Chromosome"/>
</dbReference>